<organism evidence="2 3">
    <name type="scientific">Solanum commersonii</name>
    <name type="common">Commerson's wild potato</name>
    <name type="synonym">Commerson's nightshade</name>
    <dbReference type="NCBI Taxonomy" id="4109"/>
    <lineage>
        <taxon>Eukaryota</taxon>
        <taxon>Viridiplantae</taxon>
        <taxon>Streptophyta</taxon>
        <taxon>Embryophyta</taxon>
        <taxon>Tracheophyta</taxon>
        <taxon>Spermatophyta</taxon>
        <taxon>Magnoliopsida</taxon>
        <taxon>eudicotyledons</taxon>
        <taxon>Gunneridae</taxon>
        <taxon>Pentapetalae</taxon>
        <taxon>asterids</taxon>
        <taxon>lamiids</taxon>
        <taxon>Solanales</taxon>
        <taxon>Solanaceae</taxon>
        <taxon>Solanoideae</taxon>
        <taxon>Solaneae</taxon>
        <taxon>Solanum</taxon>
    </lineage>
</organism>
<accession>A0A9J5YFH4</accession>
<dbReference type="AlphaFoldDB" id="A0A9J5YFH4"/>
<keyword evidence="1" id="KW-0472">Membrane</keyword>
<keyword evidence="1" id="KW-0812">Transmembrane</keyword>
<reference evidence="2 3" key="1">
    <citation type="submission" date="2020-09" db="EMBL/GenBank/DDBJ databases">
        <title>De no assembly of potato wild relative species, Solanum commersonii.</title>
        <authorList>
            <person name="Cho K."/>
        </authorList>
    </citation>
    <scope>NUCLEOTIDE SEQUENCE [LARGE SCALE GENOMIC DNA]</scope>
    <source>
        <strain evidence="2">LZ3.2</strain>
        <tissue evidence="2">Leaf</tissue>
    </source>
</reference>
<gene>
    <name evidence="2" type="ORF">H5410_029937</name>
</gene>
<dbReference type="OrthoDB" id="73901at2759"/>
<dbReference type="Proteomes" id="UP000824120">
    <property type="component" value="Chromosome 6"/>
</dbReference>
<name>A0A9J5YFH4_SOLCO</name>
<comment type="caution">
    <text evidence="2">The sequence shown here is derived from an EMBL/GenBank/DDBJ whole genome shotgun (WGS) entry which is preliminary data.</text>
</comment>
<evidence type="ECO:0000313" key="2">
    <source>
        <dbReference type="EMBL" id="KAG5598567.1"/>
    </source>
</evidence>
<protein>
    <submittedName>
        <fullName evidence="2">Uncharacterized protein</fullName>
    </submittedName>
</protein>
<dbReference type="EMBL" id="JACXVP010000006">
    <property type="protein sequence ID" value="KAG5598567.1"/>
    <property type="molecule type" value="Genomic_DNA"/>
</dbReference>
<feature type="transmembrane region" description="Helical" evidence="1">
    <location>
        <begin position="6"/>
        <end position="26"/>
    </location>
</feature>
<evidence type="ECO:0000313" key="3">
    <source>
        <dbReference type="Proteomes" id="UP000824120"/>
    </source>
</evidence>
<evidence type="ECO:0000256" key="1">
    <source>
        <dbReference type="SAM" id="Phobius"/>
    </source>
</evidence>
<keyword evidence="3" id="KW-1185">Reference proteome</keyword>
<sequence>MLAVMSFNVGVILVAIVGRLLGFLIFGSRVLRKSSYELLLLINFINGIHDVSKSKMEELNLQYSFCPKLVVHCDVGWLWKVVHEG</sequence>
<keyword evidence="1" id="KW-1133">Transmembrane helix</keyword>
<proteinExistence type="predicted"/>